<dbReference type="Proteomes" id="UP001183615">
    <property type="component" value="Unassembled WGS sequence"/>
</dbReference>
<organism evidence="1 2">
    <name type="scientific">Streptomyces johnsoniae</name>
    <dbReference type="NCBI Taxonomy" id="3075532"/>
    <lineage>
        <taxon>Bacteria</taxon>
        <taxon>Bacillati</taxon>
        <taxon>Actinomycetota</taxon>
        <taxon>Actinomycetes</taxon>
        <taxon>Kitasatosporales</taxon>
        <taxon>Streptomycetaceae</taxon>
        <taxon>Streptomyces</taxon>
    </lineage>
</organism>
<evidence type="ECO:0000313" key="2">
    <source>
        <dbReference type="Proteomes" id="UP001183615"/>
    </source>
</evidence>
<gene>
    <name evidence="1" type="ORF">RM779_29410</name>
</gene>
<accession>A0ABU2SFL3</accession>
<keyword evidence="2" id="KW-1185">Reference proteome</keyword>
<comment type="caution">
    <text evidence="1">The sequence shown here is derived from an EMBL/GenBank/DDBJ whole genome shotgun (WGS) entry which is preliminary data.</text>
</comment>
<proteinExistence type="predicted"/>
<protein>
    <submittedName>
        <fullName evidence="1">Uncharacterized protein</fullName>
    </submittedName>
</protein>
<name>A0ABU2SFL3_9ACTN</name>
<dbReference type="RefSeq" id="WP_311620835.1">
    <property type="nucleotide sequence ID" value="NZ_JAVREV010000021.1"/>
</dbReference>
<reference evidence="2" key="1">
    <citation type="submission" date="2023-07" db="EMBL/GenBank/DDBJ databases">
        <title>30 novel species of actinomycetes from the DSMZ collection.</title>
        <authorList>
            <person name="Nouioui I."/>
        </authorList>
    </citation>
    <scope>NUCLEOTIDE SEQUENCE [LARGE SCALE GENOMIC DNA]</scope>
    <source>
        <strain evidence="2">DSM 41886</strain>
    </source>
</reference>
<dbReference type="EMBL" id="JAVREV010000021">
    <property type="protein sequence ID" value="MDT0446684.1"/>
    <property type="molecule type" value="Genomic_DNA"/>
</dbReference>
<sequence length="238" mass="26289">MTVRIDDLLDAARITPTHAAASAASRFDVGAALRRLAADVATARAAATAAADRGASEAEQARQRLRRISQWVLDQPDAADHFARLVDDPAASRQTAQEQLDIEGTVVFAALLYLTERLESAQFWWQLAAGAGHRTAAYCLHLLHLRLGEERESRHWLNEASQERPALAGARVVPPVEGFYQVLEVFARYTRRDRPAIRVPASLEAEVDRLAACSPHDGRIVVRPDRRLAERLHDAASH</sequence>
<evidence type="ECO:0000313" key="1">
    <source>
        <dbReference type="EMBL" id="MDT0446684.1"/>
    </source>
</evidence>